<dbReference type="Proteomes" id="UP001348641">
    <property type="component" value="Unassembled WGS sequence"/>
</dbReference>
<evidence type="ECO:0000313" key="1">
    <source>
        <dbReference type="EMBL" id="MEE2051662.1"/>
    </source>
</evidence>
<dbReference type="EMBL" id="JAUUCC010000033">
    <property type="protein sequence ID" value="MEE2051662.1"/>
    <property type="molecule type" value="Genomic_DNA"/>
</dbReference>
<proteinExistence type="predicted"/>
<evidence type="ECO:0000313" key="2">
    <source>
        <dbReference type="Proteomes" id="UP001348641"/>
    </source>
</evidence>
<gene>
    <name evidence="1" type="ORF">Q8A49_14275</name>
</gene>
<reference evidence="1 2" key="1">
    <citation type="submission" date="2023-07" db="EMBL/GenBank/DDBJ databases">
        <authorList>
            <person name="Girao M."/>
            <person name="Carvalho M.F."/>
        </authorList>
    </citation>
    <scope>NUCLEOTIDE SEQUENCE [LARGE SCALE GENOMIC DNA]</scope>
    <source>
        <strain evidence="1 2">66/93</strain>
    </source>
</reference>
<accession>A0ABU7KQV6</accession>
<comment type="caution">
    <text evidence="1">The sequence shown here is derived from an EMBL/GenBank/DDBJ whole genome shotgun (WGS) entry which is preliminary data.</text>
</comment>
<dbReference type="Gene3D" id="3.40.91.30">
    <property type="match status" value="1"/>
</dbReference>
<sequence>MTPKITPIETRYAGCRFRSRLEARWAVFFDHLDIRWEYEPQGFLVDNRPYLPDFLLPDCGTWVEVKGSGDELDVGLMQQAVHHLPHIKHQGECGPRLMVLGPIPEPPPEGDVGWAGLNPEDGGQPAWRYGFGSYHKNLRPWVLVSAGPMHAADSSAQEWIVPWIDPLDNGAPEVAEAYVMARSARFEHGEKG</sequence>
<name>A0ABU7KQV6_9ACTN</name>
<protein>
    <submittedName>
        <fullName evidence="1">Uncharacterized protein</fullName>
    </submittedName>
</protein>
<organism evidence="1 2">
    <name type="scientific">Nocardiopsis tropica</name>
    <dbReference type="NCBI Taxonomy" id="109330"/>
    <lineage>
        <taxon>Bacteria</taxon>
        <taxon>Bacillati</taxon>
        <taxon>Actinomycetota</taxon>
        <taxon>Actinomycetes</taxon>
        <taxon>Streptosporangiales</taxon>
        <taxon>Nocardiopsidaceae</taxon>
        <taxon>Nocardiopsis</taxon>
    </lineage>
</organism>
<dbReference type="RefSeq" id="WP_330158724.1">
    <property type="nucleotide sequence ID" value="NZ_BAAAJA010000041.1"/>
</dbReference>